<dbReference type="Proteomes" id="UP000016843">
    <property type="component" value="Unassembled WGS sequence"/>
</dbReference>
<comment type="caution">
    <text evidence="1">The sequence shown here is derived from an EMBL/GenBank/DDBJ whole genome shotgun (WGS) entry which is preliminary data.</text>
</comment>
<dbReference type="EMBL" id="AWXR01000045">
    <property type="protein sequence ID" value="ERM81641.1"/>
    <property type="molecule type" value="Genomic_DNA"/>
</dbReference>
<proteinExistence type="predicted"/>
<sequence>MKIHSGNVKCGRFPVKDCSRVWPVTSGFYLSYAFPIGFDPEING</sequence>
<keyword evidence="2" id="KW-1185">Reference proteome</keyword>
<organism evidence="1 2">
    <name type="scientific">Rhodonellum psychrophilum GCM71 = DSM 17998</name>
    <dbReference type="NCBI Taxonomy" id="1123057"/>
    <lineage>
        <taxon>Bacteria</taxon>
        <taxon>Pseudomonadati</taxon>
        <taxon>Bacteroidota</taxon>
        <taxon>Cytophagia</taxon>
        <taxon>Cytophagales</taxon>
        <taxon>Cytophagaceae</taxon>
        <taxon>Rhodonellum</taxon>
    </lineage>
</organism>
<evidence type="ECO:0000313" key="1">
    <source>
        <dbReference type="EMBL" id="ERM81641.1"/>
    </source>
</evidence>
<reference evidence="1 2" key="1">
    <citation type="journal article" date="2013" name="Genome Announc.">
        <title>Draft Genome Sequence of the Psychrophilic and Alkaliphilic Rhodonellum psychrophilum Strain GCM71T.</title>
        <authorList>
            <person name="Hauptmann A.L."/>
            <person name="Glaring M.A."/>
            <person name="Hallin P.F."/>
            <person name="Prieme A."/>
            <person name="Stougaard P."/>
        </authorList>
    </citation>
    <scope>NUCLEOTIDE SEQUENCE [LARGE SCALE GENOMIC DNA]</scope>
    <source>
        <strain evidence="1 2">GCM71</strain>
    </source>
</reference>
<protein>
    <submittedName>
        <fullName evidence="1">Uncharacterized protein</fullName>
    </submittedName>
</protein>
<accession>U5BYB4</accession>
<name>U5BYB4_9BACT</name>
<gene>
    <name evidence="1" type="ORF">P872_20005</name>
</gene>
<dbReference type="AlphaFoldDB" id="U5BYB4"/>
<evidence type="ECO:0000313" key="2">
    <source>
        <dbReference type="Proteomes" id="UP000016843"/>
    </source>
</evidence>